<name>A0AAW6FIA8_9BACT</name>
<protein>
    <submittedName>
        <fullName evidence="10">SusC/RagA family TonB-linked outer membrane protein</fullName>
    </submittedName>
</protein>
<evidence type="ECO:0000313" key="10">
    <source>
        <dbReference type="EMBL" id="MDB9222667.1"/>
    </source>
</evidence>
<dbReference type="InterPro" id="IPR023997">
    <property type="entry name" value="TonB-dep_OMP_SusC/RagA_CS"/>
</dbReference>
<keyword evidence="3 7" id="KW-1134">Transmembrane beta strand</keyword>
<feature type="transmembrane region" description="Helical" evidence="8">
    <location>
        <begin position="21"/>
        <end position="39"/>
    </location>
</feature>
<dbReference type="Gene3D" id="2.60.40.1120">
    <property type="entry name" value="Carboxypeptidase-like, regulatory domain"/>
    <property type="match status" value="1"/>
</dbReference>
<dbReference type="SUPFAM" id="SSF56935">
    <property type="entry name" value="Porins"/>
    <property type="match status" value="1"/>
</dbReference>
<dbReference type="Gene3D" id="2.170.130.10">
    <property type="entry name" value="TonB-dependent receptor, plug domain"/>
    <property type="match status" value="1"/>
</dbReference>
<dbReference type="InterPro" id="IPR023996">
    <property type="entry name" value="TonB-dep_OMP_SusC/RagA"/>
</dbReference>
<evidence type="ECO:0000256" key="3">
    <source>
        <dbReference type="ARBA" id="ARBA00022452"/>
    </source>
</evidence>
<accession>A0AAW6FIA8</accession>
<feature type="domain" description="TonB-dependent receptor plug" evidence="9">
    <location>
        <begin position="224"/>
        <end position="343"/>
    </location>
</feature>
<keyword evidence="4 7" id="KW-0812">Transmembrane</keyword>
<comment type="similarity">
    <text evidence="7">Belongs to the TonB-dependent receptor family.</text>
</comment>
<evidence type="ECO:0000256" key="1">
    <source>
        <dbReference type="ARBA" id="ARBA00004571"/>
    </source>
</evidence>
<dbReference type="InterPro" id="IPR036942">
    <property type="entry name" value="Beta-barrel_TonB_sf"/>
</dbReference>
<dbReference type="RefSeq" id="WP_272055119.1">
    <property type="nucleotide sequence ID" value="NZ_JAQMRB010000009.1"/>
</dbReference>
<keyword evidence="5 7" id="KW-0472">Membrane</keyword>
<dbReference type="SUPFAM" id="SSF49464">
    <property type="entry name" value="Carboxypeptidase regulatory domain-like"/>
    <property type="match status" value="1"/>
</dbReference>
<proteinExistence type="inferred from homology"/>
<evidence type="ECO:0000256" key="8">
    <source>
        <dbReference type="SAM" id="Phobius"/>
    </source>
</evidence>
<keyword evidence="8" id="KW-1133">Transmembrane helix</keyword>
<keyword evidence="2 7" id="KW-0813">Transport</keyword>
<dbReference type="NCBIfam" id="TIGR04057">
    <property type="entry name" value="SusC_RagA_signa"/>
    <property type="match status" value="1"/>
</dbReference>
<dbReference type="Pfam" id="PF13715">
    <property type="entry name" value="CarbopepD_reg_2"/>
    <property type="match status" value="1"/>
</dbReference>
<dbReference type="InterPro" id="IPR037066">
    <property type="entry name" value="Plug_dom_sf"/>
</dbReference>
<evidence type="ECO:0000256" key="6">
    <source>
        <dbReference type="ARBA" id="ARBA00023237"/>
    </source>
</evidence>
<reference evidence="10" key="1">
    <citation type="submission" date="2023-01" db="EMBL/GenBank/DDBJ databases">
        <title>Human gut microbiome strain richness.</title>
        <authorList>
            <person name="Chen-Liaw A."/>
        </authorList>
    </citation>
    <scope>NUCLEOTIDE SEQUENCE</scope>
    <source>
        <strain evidence="10">RTP21484st1_B7_RTP21484_190118</strain>
    </source>
</reference>
<evidence type="ECO:0000259" key="9">
    <source>
        <dbReference type="Pfam" id="PF07715"/>
    </source>
</evidence>
<dbReference type="InterPro" id="IPR012910">
    <property type="entry name" value="Plug_dom"/>
</dbReference>
<keyword evidence="6 7" id="KW-0998">Cell outer membrane</keyword>
<dbReference type="AlphaFoldDB" id="A0AAW6FIA8"/>
<evidence type="ECO:0000256" key="7">
    <source>
        <dbReference type="PROSITE-ProRule" id="PRU01360"/>
    </source>
</evidence>
<evidence type="ECO:0000313" key="11">
    <source>
        <dbReference type="Proteomes" id="UP001212263"/>
    </source>
</evidence>
<organism evidence="10 11">
    <name type="scientific">Odoribacter splanchnicus</name>
    <dbReference type="NCBI Taxonomy" id="28118"/>
    <lineage>
        <taxon>Bacteria</taxon>
        <taxon>Pseudomonadati</taxon>
        <taxon>Bacteroidota</taxon>
        <taxon>Bacteroidia</taxon>
        <taxon>Bacteroidales</taxon>
        <taxon>Odoribacteraceae</taxon>
        <taxon>Odoribacter</taxon>
    </lineage>
</organism>
<dbReference type="EMBL" id="JAQMRD010000006">
    <property type="protein sequence ID" value="MDB9222667.1"/>
    <property type="molecule type" value="Genomic_DNA"/>
</dbReference>
<evidence type="ECO:0000256" key="5">
    <source>
        <dbReference type="ARBA" id="ARBA00023136"/>
    </source>
</evidence>
<dbReference type="InterPro" id="IPR039426">
    <property type="entry name" value="TonB-dep_rcpt-like"/>
</dbReference>
<dbReference type="Pfam" id="PF07715">
    <property type="entry name" value="Plug"/>
    <property type="match status" value="1"/>
</dbReference>
<dbReference type="NCBIfam" id="TIGR04056">
    <property type="entry name" value="OMP_RagA_SusC"/>
    <property type="match status" value="1"/>
</dbReference>
<dbReference type="Gene3D" id="2.40.170.20">
    <property type="entry name" value="TonB-dependent receptor, beta-barrel domain"/>
    <property type="match status" value="1"/>
</dbReference>
<evidence type="ECO:0000256" key="2">
    <source>
        <dbReference type="ARBA" id="ARBA00022448"/>
    </source>
</evidence>
<dbReference type="GO" id="GO:0009279">
    <property type="term" value="C:cell outer membrane"/>
    <property type="evidence" value="ECO:0007669"/>
    <property type="project" value="UniProtKB-SubCell"/>
</dbReference>
<dbReference type="Gene3D" id="3.55.50.30">
    <property type="match status" value="1"/>
</dbReference>
<evidence type="ECO:0000256" key="4">
    <source>
        <dbReference type="ARBA" id="ARBA00022692"/>
    </source>
</evidence>
<comment type="caution">
    <text evidence="10">The sequence shown here is derived from an EMBL/GenBank/DDBJ whole genome shotgun (WGS) entry which is preliminary data.</text>
</comment>
<comment type="subcellular location">
    <subcellularLocation>
        <location evidence="1 7">Cell outer membrane</location>
        <topology evidence="1 7">Multi-pass membrane protein</topology>
    </subcellularLocation>
</comment>
<dbReference type="Proteomes" id="UP001212263">
    <property type="component" value="Unassembled WGS sequence"/>
</dbReference>
<dbReference type="PROSITE" id="PS52016">
    <property type="entry name" value="TONB_DEPENDENT_REC_3"/>
    <property type="match status" value="1"/>
</dbReference>
<gene>
    <name evidence="10" type="ORF">PN645_06550</name>
</gene>
<sequence>MKENWILWPLGRQKYVKRCVLGMRLTMYLLLLGTLHLAANTYSQNSGVSLNMHNVSLREVVEKLQKVTDYTFLYKNDLLKTGDRLDVNVKDREIREVLDEILSPRGLAFEIDDKVIVIRQQNSAQQQVEEIRIQGKVVDEKRISLPGVTVLVKGTDLGVTTDEQGKFQLRLPKSSQEVVLVFSFVGMKKKEVSWKGEAELKVVMTVEAAEMEEVVVTGIFERKKESFTGSASTFKGEQLKMVSNQNILSGLRSLDPAFAIIENNQYGSDPNRLPDIEIRGKSSIVGFKETFGEDPNQPLFILDGFETTLQTVMDLSMDRVASLTILKDAASTAIYGAKAANGVIVIETKTPEKGKLRLSYNGNFDVTMADLSDYNLMNAREKLEFEKLARKNEYSNSITAEKDKEYRYAWIEAEIERGVDTYWLSEPLRVGFNHRHNLYAEGGDGQMRYGLGLSYNNTQGVMKGSGKEIVSGNIDLLYRVKNLIFSNKFSMDYRTNENPAVLFSEYAAANPYYRKRNENGEVEKWLENTRYSPTAGYENIGESPVGNPLYNATLNNFNREKSTLFRNNFIIEWSIYNNLKLRGRIGITKSNSESEIFLSPEHTQFEETDKLEKGSYQNTHMDDFSYESDFTVRYGCLLKEVHQLNVVGGTYIYAQEGNRKGFSAVGFPEGNYVTPSFANAYTPNSKPTYVGSIRRSASFYLNGGYAYNNRYLLDFNIRSDGSSVFGSNKRYTTTWAVGLAWNLYNEKFMAGASQLIDMLRFRASIGNPGNQNFGSFQTFTTYRFDNWLMNGFGTGVIIEGYGNPDLKWQKTLDKNIGMDLSMFGNRFHVTLDLYHKNTDPLLAVIGIPSSVGTSQMLTNIGRQVEKGINGTIKYSPLYRPEERKNYTISVNFRTSKAEYAHIGNKLDQFNTENKSTNSTSLSRYYDGGSPTALWSVRSAGIDPSSGKEVFVKKDGTYTFQYDYDEEVVVGNSRPKIEGVIGNTLYYKGFSCSLQLRYSLGGDVFNNALYSKVENISSEGLKSNQDKRALSQRWVNPGDIAKYKDISLTEYTPISSRFVQKNNYLSIESVRLGYEFGPELVRRIGMSQLSLNAYMNDIARFSSIKSERGIDYPFARTLSVSVSATF</sequence>
<dbReference type="InterPro" id="IPR008969">
    <property type="entry name" value="CarboxyPept-like_regulatory"/>
</dbReference>